<evidence type="ECO:0000313" key="3">
    <source>
        <dbReference type="EMBL" id="MBB3130664.1"/>
    </source>
</evidence>
<gene>
    <name evidence="3" type="ORF">FHS19_005383</name>
</gene>
<dbReference type="InterPro" id="IPR017552">
    <property type="entry name" value="PHI/rmpB"/>
</dbReference>
<name>A0A839TU60_9BACL</name>
<proteinExistence type="inferred from homology"/>
<reference evidence="3 4" key="1">
    <citation type="submission" date="2020-08" db="EMBL/GenBank/DDBJ databases">
        <title>Genomic Encyclopedia of Type Strains, Phase III (KMG-III): the genomes of soil and plant-associated and newly described type strains.</title>
        <authorList>
            <person name="Whitman W."/>
        </authorList>
    </citation>
    <scope>NUCLEOTIDE SEQUENCE [LARGE SCALE GENOMIC DNA]</scope>
    <source>
        <strain evidence="3 4">CECT 5831</strain>
    </source>
</reference>
<dbReference type="EC" id="5.3.1.27" evidence="3"/>
<dbReference type="PROSITE" id="PS51464">
    <property type="entry name" value="SIS"/>
    <property type="match status" value="1"/>
</dbReference>
<evidence type="ECO:0000256" key="1">
    <source>
        <dbReference type="ARBA" id="ARBA00009235"/>
    </source>
</evidence>
<sequence>MNTADYALEITKELQRSITRISDEEADRLADMILGAGHVFVAGAGRSGLMGRALAMRLMHLGIPAYVVGETVTPGIGPEDLLVIGSGSGETQSLVTMASKAKKIGAAVVTATIHPDSTLGRLSDLPVRLPGTPKDQQTADNGIKATIQPMGSLFEQTLIILYDAVILRLMEQRGQSSSQMFGRHANLE</sequence>
<protein>
    <submittedName>
        <fullName evidence="3">6-phospho-3-hexuloisomerase</fullName>
        <ecNumber evidence="3">5.3.1.27</ecNumber>
    </submittedName>
</protein>
<accession>A0A839TU60</accession>
<dbReference type="PANTHER" id="PTHR43443">
    <property type="entry name" value="3-HEXULOSE-6-PHOSPHATE ISOMERASE"/>
    <property type="match status" value="1"/>
</dbReference>
<dbReference type="InterPro" id="IPR046348">
    <property type="entry name" value="SIS_dom_sf"/>
</dbReference>
<dbReference type="GO" id="GO:0043800">
    <property type="term" value="F:6-phospho-3-hexuloisomerase activity"/>
    <property type="evidence" value="ECO:0007669"/>
    <property type="project" value="UniProtKB-EC"/>
</dbReference>
<dbReference type="NCBIfam" id="TIGR03127">
    <property type="entry name" value="RuMP_HxlB"/>
    <property type="match status" value="1"/>
</dbReference>
<dbReference type="AlphaFoldDB" id="A0A839TU60"/>
<feature type="domain" description="SIS" evidence="2">
    <location>
        <begin position="29"/>
        <end position="175"/>
    </location>
</feature>
<dbReference type="Gene3D" id="3.40.50.10490">
    <property type="entry name" value="Glucose-6-phosphate isomerase like protein, domain 1"/>
    <property type="match status" value="1"/>
</dbReference>
<dbReference type="Proteomes" id="UP000517523">
    <property type="component" value="Unassembled WGS sequence"/>
</dbReference>
<dbReference type="EMBL" id="JACHXJ010000005">
    <property type="protein sequence ID" value="MBB3130664.1"/>
    <property type="molecule type" value="Genomic_DNA"/>
</dbReference>
<dbReference type="PANTHER" id="PTHR43443:SF1">
    <property type="entry name" value="3-HEXULOSE-6-PHOSPHATE ISOMERASE"/>
    <property type="match status" value="1"/>
</dbReference>
<dbReference type="Pfam" id="PF01380">
    <property type="entry name" value="SIS"/>
    <property type="match status" value="1"/>
</dbReference>
<dbReference type="CDD" id="cd05005">
    <property type="entry name" value="SIS_PHI"/>
    <property type="match status" value="1"/>
</dbReference>
<dbReference type="GO" id="GO:1901135">
    <property type="term" value="P:carbohydrate derivative metabolic process"/>
    <property type="evidence" value="ECO:0007669"/>
    <property type="project" value="InterPro"/>
</dbReference>
<comment type="similarity">
    <text evidence="1">Belongs to the SIS family. PHI subfamily.</text>
</comment>
<dbReference type="GO" id="GO:0097367">
    <property type="term" value="F:carbohydrate derivative binding"/>
    <property type="evidence" value="ECO:0007669"/>
    <property type="project" value="InterPro"/>
</dbReference>
<dbReference type="SUPFAM" id="SSF53697">
    <property type="entry name" value="SIS domain"/>
    <property type="match status" value="1"/>
</dbReference>
<dbReference type="InterPro" id="IPR001347">
    <property type="entry name" value="SIS_dom"/>
</dbReference>
<keyword evidence="3" id="KW-0413">Isomerase</keyword>
<comment type="caution">
    <text evidence="3">The sequence shown here is derived from an EMBL/GenBank/DDBJ whole genome shotgun (WGS) entry which is preliminary data.</text>
</comment>
<dbReference type="RefSeq" id="WP_183584768.1">
    <property type="nucleotide sequence ID" value="NZ_JACHXJ010000005.1"/>
</dbReference>
<organism evidence="3 4">
    <name type="scientific">Paenibacillus rhizosphaerae</name>
    <dbReference type="NCBI Taxonomy" id="297318"/>
    <lineage>
        <taxon>Bacteria</taxon>
        <taxon>Bacillati</taxon>
        <taxon>Bacillota</taxon>
        <taxon>Bacilli</taxon>
        <taxon>Bacillales</taxon>
        <taxon>Paenibacillaceae</taxon>
        <taxon>Paenibacillus</taxon>
    </lineage>
</organism>
<evidence type="ECO:0000259" key="2">
    <source>
        <dbReference type="PROSITE" id="PS51464"/>
    </source>
</evidence>
<evidence type="ECO:0000313" key="4">
    <source>
        <dbReference type="Proteomes" id="UP000517523"/>
    </source>
</evidence>